<dbReference type="CDD" id="cd01131">
    <property type="entry name" value="PilT"/>
    <property type="match status" value="1"/>
</dbReference>
<dbReference type="Gene3D" id="3.30.450.90">
    <property type="match status" value="1"/>
</dbReference>
<feature type="compositionally biased region" description="Polar residues" evidence="2">
    <location>
        <begin position="367"/>
        <end position="376"/>
    </location>
</feature>
<dbReference type="Pfam" id="PF00437">
    <property type="entry name" value="T2SSE"/>
    <property type="match status" value="1"/>
</dbReference>
<dbReference type="InterPro" id="IPR050921">
    <property type="entry name" value="T4SS_GSP_E_ATPase"/>
</dbReference>
<proteinExistence type="inferred from homology"/>
<dbReference type="PANTHER" id="PTHR30486">
    <property type="entry name" value="TWITCHING MOTILITY PROTEIN PILT"/>
    <property type="match status" value="1"/>
</dbReference>
<feature type="domain" description="Bacterial type II secretion system protein E" evidence="3">
    <location>
        <begin position="193"/>
        <end position="207"/>
    </location>
</feature>
<protein>
    <submittedName>
        <fullName evidence="4">Twitching motility protein PilT</fullName>
    </submittedName>
</protein>
<dbReference type="InterPro" id="IPR027417">
    <property type="entry name" value="P-loop_NTPase"/>
</dbReference>
<reference evidence="4" key="2">
    <citation type="submission" date="2020-09" db="EMBL/GenBank/DDBJ databases">
        <authorList>
            <person name="Sun Q."/>
            <person name="Sedlacek I."/>
        </authorList>
    </citation>
    <scope>NUCLEOTIDE SEQUENCE</scope>
    <source>
        <strain evidence="4">CCM 7664</strain>
    </source>
</reference>
<evidence type="ECO:0000313" key="5">
    <source>
        <dbReference type="Proteomes" id="UP000627205"/>
    </source>
</evidence>
<dbReference type="NCBIfam" id="TIGR01420">
    <property type="entry name" value="pilT_fam"/>
    <property type="match status" value="1"/>
</dbReference>
<dbReference type="Gene3D" id="3.40.50.300">
    <property type="entry name" value="P-loop containing nucleotide triphosphate hydrolases"/>
    <property type="match status" value="1"/>
</dbReference>
<name>A0A8J3AWN0_9BURK</name>
<gene>
    <name evidence="4" type="primary">uptC</name>
    <name evidence="4" type="ORF">GCM10011430_17490</name>
</gene>
<evidence type="ECO:0000313" key="4">
    <source>
        <dbReference type="EMBL" id="GGI54575.1"/>
    </source>
</evidence>
<reference evidence="4" key="1">
    <citation type="journal article" date="2014" name="Int. J. Syst. Evol. Microbiol.">
        <title>Complete genome sequence of Corynebacterium casei LMG S-19264T (=DSM 44701T), isolated from a smear-ripened cheese.</title>
        <authorList>
            <consortium name="US DOE Joint Genome Institute (JGI-PGF)"/>
            <person name="Walter F."/>
            <person name="Albersmeier A."/>
            <person name="Kalinowski J."/>
            <person name="Ruckert C."/>
        </authorList>
    </citation>
    <scope>NUCLEOTIDE SEQUENCE</scope>
    <source>
        <strain evidence="4">CCM 7664</strain>
    </source>
</reference>
<comment type="caution">
    <text evidence="4">The sequence shown here is derived from an EMBL/GenBank/DDBJ whole genome shotgun (WGS) entry which is preliminary data.</text>
</comment>
<dbReference type="EMBL" id="BMDP01000002">
    <property type="protein sequence ID" value="GGI54575.1"/>
    <property type="molecule type" value="Genomic_DNA"/>
</dbReference>
<dbReference type="PROSITE" id="PS00662">
    <property type="entry name" value="T2SP_E"/>
    <property type="match status" value="1"/>
</dbReference>
<dbReference type="AlphaFoldDB" id="A0A8J3AWN0"/>
<evidence type="ECO:0000256" key="1">
    <source>
        <dbReference type="ARBA" id="ARBA00006611"/>
    </source>
</evidence>
<dbReference type="PANTHER" id="PTHR30486:SF12">
    <property type="entry name" value="TYPE IV PILUS ATPASE PILU"/>
    <property type="match status" value="1"/>
</dbReference>
<dbReference type="Proteomes" id="UP000627205">
    <property type="component" value="Unassembled WGS sequence"/>
</dbReference>
<dbReference type="RefSeq" id="WP_188420681.1">
    <property type="nucleotide sequence ID" value="NZ_BMDP01000002.1"/>
</dbReference>
<feature type="region of interest" description="Disordered" evidence="2">
    <location>
        <begin position="352"/>
        <end position="376"/>
    </location>
</feature>
<dbReference type="GO" id="GO:0005524">
    <property type="term" value="F:ATP binding"/>
    <property type="evidence" value="ECO:0007669"/>
    <property type="project" value="InterPro"/>
</dbReference>
<accession>A0A8J3AWN0</accession>
<sequence length="376" mass="41193">MAMDRLFLLMKEKAASDLFVAVNSPIHIKIDGNLIPINQQKLDQQAIMALLAEVVSPAKLEELERENELNIGIPVAGVGSFRLSAFRQRGSISAVLRYIPGEIPLLDSLNLPPVLANLVMEKRGLLLVVGATGSGKSTTIASMLDHRNIMKTGHILTLEDPIEFLFRNKRSIVNQREIGNDANGLQIALKNALRQAPDCIMIGEIRDRDTMSAALAYAQSGHLVIATLHANNSYQALMRIINFFPLETRQSLLNDLASTLRGIVSQRLVTSISGGRRAAVEVMLNTPHIAELIEKGEITQIKEAIENSMSAGSQTFEQALLTLIKDGVVTQDEALAHADSASNLYWLLNNSTQPKPVEEPQPDEQGASFTEFTLKM</sequence>
<evidence type="ECO:0000256" key="2">
    <source>
        <dbReference type="SAM" id="MobiDB-lite"/>
    </source>
</evidence>
<dbReference type="InterPro" id="IPR006321">
    <property type="entry name" value="PilT/PilU"/>
</dbReference>
<dbReference type="GO" id="GO:0016887">
    <property type="term" value="F:ATP hydrolysis activity"/>
    <property type="evidence" value="ECO:0007669"/>
    <property type="project" value="InterPro"/>
</dbReference>
<comment type="similarity">
    <text evidence="1">Belongs to the GSP E family.</text>
</comment>
<dbReference type="InterPro" id="IPR001482">
    <property type="entry name" value="T2SS/T4SS_dom"/>
</dbReference>
<dbReference type="SUPFAM" id="SSF52540">
    <property type="entry name" value="P-loop containing nucleoside triphosphate hydrolases"/>
    <property type="match status" value="1"/>
</dbReference>
<organism evidence="4 5">
    <name type="scientific">Oxalicibacterium solurbis</name>
    <dbReference type="NCBI Taxonomy" id="69280"/>
    <lineage>
        <taxon>Bacteria</taxon>
        <taxon>Pseudomonadati</taxon>
        <taxon>Pseudomonadota</taxon>
        <taxon>Betaproteobacteria</taxon>
        <taxon>Burkholderiales</taxon>
        <taxon>Oxalobacteraceae</taxon>
        <taxon>Oxalicibacterium</taxon>
    </lineage>
</organism>
<keyword evidence="5" id="KW-1185">Reference proteome</keyword>
<evidence type="ECO:0000259" key="3">
    <source>
        <dbReference type="PROSITE" id="PS00662"/>
    </source>
</evidence>